<evidence type="ECO:0000313" key="4">
    <source>
        <dbReference type="EMBL" id="RZN62653.1"/>
    </source>
</evidence>
<gene>
    <name evidence="3" type="ORF">D6D85_03235</name>
    <name evidence="4" type="ORF">EF810_02255</name>
</gene>
<evidence type="ECO:0000256" key="2">
    <source>
        <dbReference type="ARBA" id="ARBA00023002"/>
    </source>
</evidence>
<keyword evidence="5" id="KW-1185">Reference proteome</keyword>
<reference evidence="3 5" key="1">
    <citation type="submission" date="2018-10" db="EMBL/GenBank/DDBJ databases">
        <title>Co-occurring genomic capacity for anaerobic methane metabolism and dissimilatory sulfite reduction discovered in the Korarchaeota.</title>
        <authorList>
            <person name="Mckay L.J."/>
            <person name="Dlakic M."/>
            <person name="Fields M.W."/>
            <person name="Delmont T.O."/>
            <person name="Eren A.M."/>
            <person name="Jay Z.J."/>
            <person name="Klingelsmith K.B."/>
            <person name="Rusch D.B."/>
            <person name="Inskeep W.P."/>
        </authorList>
    </citation>
    <scope>NUCLEOTIDE SEQUENCE [LARGE SCALE GENOMIC DNA]</scope>
    <source>
        <strain evidence="3 5">MDKW</strain>
    </source>
</reference>
<keyword evidence="2" id="KW-0560">Oxidoreductase</keyword>
<dbReference type="FunFam" id="3.40.50.720:FF:000084">
    <property type="entry name" value="Short-chain dehydrogenase reductase"/>
    <property type="match status" value="1"/>
</dbReference>
<dbReference type="PANTHER" id="PTHR42760">
    <property type="entry name" value="SHORT-CHAIN DEHYDROGENASES/REDUCTASES FAMILY MEMBER"/>
    <property type="match status" value="1"/>
</dbReference>
<dbReference type="Pfam" id="PF13561">
    <property type="entry name" value="adh_short_C2"/>
    <property type="match status" value="1"/>
</dbReference>
<dbReference type="RefSeq" id="WP_125670614.1">
    <property type="nucleotide sequence ID" value="NZ_RCOS01000049.1"/>
</dbReference>
<evidence type="ECO:0000313" key="6">
    <source>
        <dbReference type="Proteomes" id="UP000316217"/>
    </source>
</evidence>
<dbReference type="SUPFAM" id="SSF51735">
    <property type="entry name" value="NAD(P)-binding Rossmann-fold domains"/>
    <property type="match status" value="1"/>
</dbReference>
<evidence type="ECO:0000313" key="3">
    <source>
        <dbReference type="EMBL" id="RSN76906.1"/>
    </source>
</evidence>
<organism evidence="3 5">
    <name type="scientific">Candidatus Methanodesulfokora washburnensis</name>
    <dbReference type="NCBI Taxonomy" id="2478471"/>
    <lineage>
        <taxon>Archaea</taxon>
        <taxon>Thermoproteota</taxon>
        <taxon>Candidatus Korarchaeia</taxon>
        <taxon>Candidatus Korarchaeia incertae sedis</taxon>
        <taxon>Candidatus Methanodesulfokora</taxon>
    </lineage>
</organism>
<name>A0A429GSK8_9CREN</name>
<dbReference type="GO" id="GO:0016616">
    <property type="term" value="F:oxidoreductase activity, acting on the CH-OH group of donors, NAD or NADP as acceptor"/>
    <property type="evidence" value="ECO:0007669"/>
    <property type="project" value="TreeGrafter"/>
</dbReference>
<protein>
    <submittedName>
        <fullName evidence="3">SDR family oxidoreductase</fullName>
    </submittedName>
</protein>
<dbReference type="Proteomes" id="UP000277582">
    <property type="component" value="Unassembled WGS sequence"/>
</dbReference>
<dbReference type="Proteomes" id="UP000316217">
    <property type="component" value="Unassembled WGS sequence"/>
</dbReference>
<dbReference type="NCBIfam" id="NF005559">
    <property type="entry name" value="PRK07231.1"/>
    <property type="match status" value="1"/>
</dbReference>
<reference evidence="4 6" key="2">
    <citation type="journal article" date="2019" name="Nat. Microbiol.">
        <title>Wide diversity of methane and short-chain alkane metabolisms in uncultured archaea.</title>
        <authorList>
            <person name="Borrel G."/>
            <person name="Adam P.S."/>
            <person name="McKay L.J."/>
            <person name="Chen L.X."/>
            <person name="Sierra-Garcia I.N."/>
            <person name="Sieber C.M."/>
            <person name="Letourneur Q."/>
            <person name="Ghozlane A."/>
            <person name="Andersen G.L."/>
            <person name="Li W.J."/>
            <person name="Hallam S.J."/>
            <person name="Muyzer G."/>
            <person name="de Oliveira V.M."/>
            <person name="Inskeep W.P."/>
            <person name="Banfield J.F."/>
            <person name="Gribaldo S."/>
        </authorList>
    </citation>
    <scope>NUCLEOTIDE SEQUENCE [LARGE SCALE GENOMIC DNA]</scope>
    <source>
        <strain evidence="4">NM4</strain>
    </source>
</reference>
<comment type="similarity">
    <text evidence="1">Belongs to the short-chain dehydrogenases/reductases (SDR) family.</text>
</comment>
<dbReference type="EMBL" id="RXII01000040">
    <property type="protein sequence ID" value="RZN62653.1"/>
    <property type="molecule type" value="Genomic_DNA"/>
</dbReference>
<proteinExistence type="inferred from homology"/>
<comment type="caution">
    <text evidence="3">The sequence shown here is derived from an EMBL/GenBank/DDBJ whole genome shotgun (WGS) entry which is preliminary data.</text>
</comment>
<dbReference type="AlphaFoldDB" id="A0A429GSK8"/>
<dbReference type="CDD" id="cd05233">
    <property type="entry name" value="SDR_c"/>
    <property type="match status" value="1"/>
</dbReference>
<evidence type="ECO:0000313" key="5">
    <source>
        <dbReference type="Proteomes" id="UP000277582"/>
    </source>
</evidence>
<dbReference type="EMBL" id="RCOS01000049">
    <property type="protein sequence ID" value="RSN76906.1"/>
    <property type="molecule type" value="Genomic_DNA"/>
</dbReference>
<dbReference type="InterPro" id="IPR002347">
    <property type="entry name" value="SDR_fam"/>
</dbReference>
<dbReference type="InterPro" id="IPR036291">
    <property type="entry name" value="NAD(P)-bd_dom_sf"/>
</dbReference>
<dbReference type="InterPro" id="IPR020904">
    <property type="entry name" value="Sc_DH/Rdtase_CS"/>
</dbReference>
<sequence length="246" mass="26659">MYPDLKGKRVVITGAASGIGLATAKRFVEEGSRVFIIDVNEQGLKKVLRENPGISGGAVADVSSPDQVSKAFSEVERTLGGLDVLIANAGISYRTPFLKISYEEWKRVIDVNLTGPFLCAKEAIRMMEKQREGVILFTASTNGMRGHPYYAHYNASKAGLILLAKTLALEFAPWLKVVAVCPGYVLTPMQLAEYTPEMIEEVNKTIPIGRHASPEEIAALFAFLASKESSYITGSCVVIDGGETAR</sequence>
<dbReference type="Gene3D" id="3.40.50.720">
    <property type="entry name" value="NAD(P)-binding Rossmann-like Domain"/>
    <property type="match status" value="1"/>
</dbReference>
<dbReference type="PRINTS" id="PR00080">
    <property type="entry name" value="SDRFAMILY"/>
</dbReference>
<accession>A0A429GSK8</accession>
<evidence type="ECO:0000256" key="1">
    <source>
        <dbReference type="ARBA" id="ARBA00006484"/>
    </source>
</evidence>
<dbReference type="PANTHER" id="PTHR42760:SF133">
    <property type="entry name" value="3-OXOACYL-[ACYL-CARRIER-PROTEIN] REDUCTASE"/>
    <property type="match status" value="1"/>
</dbReference>
<dbReference type="PROSITE" id="PS00061">
    <property type="entry name" value="ADH_SHORT"/>
    <property type="match status" value="1"/>
</dbReference>
<dbReference type="OrthoDB" id="24596at2157"/>
<dbReference type="PRINTS" id="PR00081">
    <property type="entry name" value="GDHRDH"/>
</dbReference>